<dbReference type="InterPro" id="IPR019612">
    <property type="entry name" value="Minor_capsid_put"/>
</dbReference>
<dbReference type="AlphaFoldDB" id="A0A9D2I0I9"/>
<reference evidence="1" key="2">
    <citation type="submission" date="2021-04" db="EMBL/GenBank/DDBJ databases">
        <authorList>
            <person name="Gilroy R."/>
        </authorList>
    </citation>
    <scope>NUCLEOTIDE SEQUENCE</scope>
    <source>
        <strain evidence="1">CHK171-505</strain>
    </source>
</reference>
<proteinExistence type="predicted"/>
<dbReference type="Proteomes" id="UP000886856">
    <property type="component" value="Unassembled WGS sequence"/>
</dbReference>
<accession>A0A9D2I0I9</accession>
<sequence>MRLPPKQAFPHAIQYKQLNGTDGWDKPSYDKPVDVPFVRFDEGYDFKRQGVNATDDMPNALITLFKKYNPDMPTFTNQSEVLFNSGAYTIVKVIPLYFMSDEIIGYELEVK</sequence>
<reference evidence="1" key="1">
    <citation type="journal article" date="2021" name="PeerJ">
        <title>Extensive microbial diversity within the chicken gut microbiome revealed by metagenomics and culture.</title>
        <authorList>
            <person name="Gilroy R."/>
            <person name="Ravi A."/>
            <person name="Getino M."/>
            <person name="Pursley I."/>
            <person name="Horton D.L."/>
            <person name="Alikhan N.F."/>
            <person name="Baker D."/>
            <person name="Gharbi K."/>
            <person name="Hall N."/>
            <person name="Watson M."/>
            <person name="Adriaenssens E.M."/>
            <person name="Foster-Nyarko E."/>
            <person name="Jarju S."/>
            <person name="Secka A."/>
            <person name="Antonio M."/>
            <person name="Oren A."/>
            <person name="Chaudhuri R.R."/>
            <person name="La Ragione R."/>
            <person name="Hildebrand F."/>
            <person name="Pallen M.J."/>
        </authorList>
    </citation>
    <scope>NUCLEOTIDE SEQUENCE</scope>
    <source>
        <strain evidence="1">CHK171-505</strain>
    </source>
</reference>
<evidence type="ECO:0000313" key="2">
    <source>
        <dbReference type="Proteomes" id="UP000886856"/>
    </source>
</evidence>
<dbReference type="Pfam" id="PF10665">
    <property type="entry name" value="Minor_capsid_1"/>
    <property type="match status" value="1"/>
</dbReference>
<name>A0A9D2I0I9_9LACT</name>
<evidence type="ECO:0000313" key="1">
    <source>
        <dbReference type="EMBL" id="HJA89558.1"/>
    </source>
</evidence>
<comment type="caution">
    <text evidence="1">The sequence shown here is derived from an EMBL/GenBank/DDBJ whole genome shotgun (WGS) entry which is preliminary data.</text>
</comment>
<organism evidence="1 2">
    <name type="scientific">Candidatus Jeotgalibaca merdavium</name>
    <dbReference type="NCBI Taxonomy" id="2838627"/>
    <lineage>
        <taxon>Bacteria</taxon>
        <taxon>Bacillati</taxon>
        <taxon>Bacillota</taxon>
        <taxon>Bacilli</taxon>
        <taxon>Lactobacillales</taxon>
        <taxon>Carnobacteriaceae</taxon>
        <taxon>Jeotgalibaca</taxon>
    </lineage>
</organism>
<protein>
    <submittedName>
        <fullName evidence="1">Minor capsid protein</fullName>
    </submittedName>
</protein>
<dbReference type="EMBL" id="DWYW01000041">
    <property type="protein sequence ID" value="HJA89558.1"/>
    <property type="molecule type" value="Genomic_DNA"/>
</dbReference>
<gene>
    <name evidence="1" type="ORF">H9948_02095</name>
</gene>